<evidence type="ECO:0000313" key="8">
    <source>
        <dbReference type="Proteomes" id="UP000499080"/>
    </source>
</evidence>
<keyword evidence="5" id="KW-0675">Receptor</keyword>
<keyword evidence="3 6" id="KW-1133">Transmembrane helix</keyword>
<feature type="transmembrane region" description="Helical" evidence="6">
    <location>
        <begin position="130"/>
        <end position="149"/>
    </location>
</feature>
<proteinExistence type="predicted"/>
<dbReference type="Proteomes" id="UP000499080">
    <property type="component" value="Unassembled WGS sequence"/>
</dbReference>
<comment type="caution">
    <text evidence="7">The sequence shown here is derived from an EMBL/GenBank/DDBJ whole genome shotgun (WGS) entry which is preliminary data.</text>
</comment>
<dbReference type="AlphaFoldDB" id="A0A4Y2LP96"/>
<name>A0A4Y2LP96_ARAVE</name>
<evidence type="ECO:0000313" key="7">
    <source>
        <dbReference type="EMBL" id="GBN16412.1"/>
    </source>
</evidence>
<dbReference type="GO" id="GO:0007606">
    <property type="term" value="P:sensory perception of chemical stimulus"/>
    <property type="evidence" value="ECO:0007669"/>
    <property type="project" value="TreeGrafter"/>
</dbReference>
<reference evidence="7 8" key="1">
    <citation type="journal article" date="2019" name="Sci. Rep.">
        <title>Orb-weaving spider Araneus ventricosus genome elucidates the spidroin gene catalogue.</title>
        <authorList>
            <person name="Kono N."/>
            <person name="Nakamura H."/>
            <person name="Ohtoshi R."/>
            <person name="Moran D.A.P."/>
            <person name="Shinohara A."/>
            <person name="Yoshida Y."/>
            <person name="Fujiwara M."/>
            <person name="Mori M."/>
            <person name="Tomita M."/>
            <person name="Arakawa K."/>
        </authorList>
    </citation>
    <scope>NUCLEOTIDE SEQUENCE [LARGE SCALE GENOMIC DNA]</scope>
</reference>
<dbReference type="GO" id="GO:0016020">
    <property type="term" value="C:membrane"/>
    <property type="evidence" value="ECO:0007669"/>
    <property type="project" value="UniProtKB-SubCell"/>
</dbReference>
<feature type="transmembrane region" description="Helical" evidence="6">
    <location>
        <begin position="99"/>
        <end position="118"/>
    </location>
</feature>
<organism evidence="7 8">
    <name type="scientific">Araneus ventricosus</name>
    <name type="common">Orbweaver spider</name>
    <name type="synonym">Epeira ventricosa</name>
    <dbReference type="NCBI Taxonomy" id="182803"/>
    <lineage>
        <taxon>Eukaryota</taxon>
        <taxon>Metazoa</taxon>
        <taxon>Ecdysozoa</taxon>
        <taxon>Arthropoda</taxon>
        <taxon>Chelicerata</taxon>
        <taxon>Arachnida</taxon>
        <taxon>Araneae</taxon>
        <taxon>Araneomorphae</taxon>
        <taxon>Entelegynae</taxon>
        <taxon>Araneoidea</taxon>
        <taxon>Araneidae</taxon>
        <taxon>Araneus</taxon>
    </lineage>
</organism>
<evidence type="ECO:0000256" key="1">
    <source>
        <dbReference type="ARBA" id="ARBA00004141"/>
    </source>
</evidence>
<gene>
    <name evidence="7" type="ORF">AVEN_256443_1</name>
</gene>
<accession>A0A4Y2LP96</accession>
<dbReference type="GO" id="GO:0051606">
    <property type="term" value="P:detection of stimulus"/>
    <property type="evidence" value="ECO:0007669"/>
    <property type="project" value="UniProtKB-ARBA"/>
</dbReference>
<protein>
    <submittedName>
        <fullName evidence="7">Uncharacterized protein</fullName>
    </submittedName>
</protein>
<evidence type="ECO:0000256" key="4">
    <source>
        <dbReference type="ARBA" id="ARBA00023136"/>
    </source>
</evidence>
<dbReference type="PANTHER" id="PTHR21421:SF29">
    <property type="entry name" value="GUSTATORY RECEPTOR 5A FOR TREHALOSE-RELATED"/>
    <property type="match status" value="1"/>
</dbReference>
<evidence type="ECO:0000256" key="2">
    <source>
        <dbReference type="ARBA" id="ARBA00022692"/>
    </source>
</evidence>
<dbReference type="PANTHER" id="PTHR21421">
    <property type="entry name" value="GUSTATORY RECEPTOR"/>
    <property type="match status" value="1"/>
</dbReference>
<keyword evidence="4 6" id="KW-0472">Membrane</keyword>
<keyword evidence="8" id="KW-1185">Reference proteome</keyword>
<dbReference type="GO" id="GO:0038023">
    <property type="term" value="F:signaling receptor activity"/>
    <property type="evidence" value="ECO:0007669"/>
    <property type="project" value="UniProtKB-ARBA"/>
</dbReference>
<comment type="subcellular location">
    <subcellularLocation>
        <location evidence="1">Membrane</location>
        <topology evidence="1">Multi-pass membrane protein</topology>
    </subcellularLocation>
</comment>
<evidence type="ECO:0000256" key="6">
    <source>
        <dbReference type="SAM" id="Phobius"/>
    </source>
</evidence>
<evidence type="ECO:0000256" key="5">
    <source>
        <dbReference type="ARBA" id="ARBA00023170"/>
    </source>
</evidence>
<evidence type="ECO:0000256" key="3">
    <source>
        <dbReference type="ARBA" id="ARBA00022989"/>
    </source>
</evidence>
<feature type="transmembrane region" description="Helical" evidence="6">
    <location>
        <begin position="27"/>
        <end position="48"/>
    </location>
</feature>
<sequence>MESEFWSFGYLFEEQKYRKAAIFIGEYIHYSVFFEVHCITALSCCLLIRHWGLYLSQLNDSFKSKDFNVFCKKDMEVLSDYNILEENIRLLKQTLSTPLFAILLSCSLNLYGALAMVLKVKLPPFLMAEYVMDVFMNIAVIFSLIICGSKIPDGIQQIKETAGLEIEKYKLRIWSRGKDIFFLERLEKKDVIFLSAGGMVDIKKGLMLSVVGVLFTYELVILNLE</sequence>
<dbReference type="EMBL" id="BGPR01006147">
    <property type="protein sequence ID" value="GBN16412.1"/>
    <property type="molecule type" value="Genomic_DNA"/>
</dbReference>
<keyword evidence="2 6" id="KW-0812">Transmembrane</keyword>
<feature type="transmembrane region" description="Helical" evidence="6">
    <location>
        <begin position="205"/>
        <end position="224"/>
    </location>
</feature>